<evidence type="ECO:0000313" key="1">
    <source>
        <dbReference type="EMBL" id="KAF2444611.1"/>
    </source>
</evidence>
<sequence length="345" mass="38117">MGSLLLDLDVYGSHMHACLLRLPTEKECVLTWPSDNDGLFNQPDMEFNLGVDMFQPTSWTGSNSNGPTSVSSPSFPAHRASPLLLQDALDTWQQRFNSEWALLSADDGPAQGDATVENATSPCADASQTVPTLPALTTVRSLSDLNVDLYTLSSFIPKPPTDISQPLSWKDKDFAIDKTFQLSQRFIEVLNKLYPRFLETAPISSAGSGSALRPDPSFDQASFLLVLSCYQRLVDAYDDIFGNMQACLNRSSTTAREDYVQMPDVRVGDFSLPNSSALQITLILQLARHLLRRLGDIIKWVDSGYIDASSNDLTSLTLKAVYTRESDLITRINVLRNTLISLNIL</sequence>
<dbReference type="OrthoDB" id="3915506at2759"/>
<comment type="caution">
    <text evidence="1">The sequence shown here is derived from an EMBL/GenBank/DDBJ whole genome shotgun (WGS) entry which is preliminary data.</text>
</comment>
<proteinExistence type="predicted"/>
<dbReference type="EMBL" id="MU001500">
    <property type="protein sequence ID" value="KAF2444611.1"/>
    <property type="molecule type" value="Genomic_DNA"/>
</dbReference>
<accession>A0A9P4PKN9</accession>
<dbReference type="AlphaFoldDB" id="A0A9P4PKN9"/>
<evidence type="ECO:0000313" key="2">
    <source>
        <dbReference type="Proteomes" id="UP000799764"/>
    </source>
</evidence>
<protein>
    <submittedName>
        <fullName evidence="1">Uncharacterized protein</fullName>
    </submittedName>
</protein>
<reference evidence="1" key="1">
    <citation type="journal article" date="2020" name="Stud. Mycol.">
        <title>101 Dothideomycetes genomes: a test case for predicting lifestyles and emergence of pathogens.</title>
        <authorList>
            <person name="Haridas S."/>
            <person name="Albert R."/>
            <person name="Binder M."/>
            <person name="Bloem J."/>
            <person name="Labutti K."/>
            <person name="Salamov A."/>
            <person name="Andreopoulos B."/>
            <person name="Baker S."/>
            <person name="Barry K."/>
            <person name="Bills G."/>
            <person name="Bluhm B."/>
            <person name="Cannon C."/>
            <person name="Castanera R."/>
            <person name="Culley D."/>
            <person name="Daum C."/>
            <person name="Ezra D."/>
            <person name="Gonzalez J."/>
            <person name="Henrissat B."/>
            <person name="Kuo A."/>
            <person name="Liang C."/>
            <person name="Lipzen A."/>
            <person name="Lutzoni F."/>
            <person name="Magnuson J."/>
            <person name="Mondo S."/>
            <person name="Nolan M."/>
            <person name="Ohm R."/>
            <person name="Pangilinan J."/>
            <person name="Park H.-J."/>
            <person name="Ramirez L."/>
            <person name="Alfaro M."/>
            <person name="Sun H."/>
            <person name="Tritt A."/>
            <person name="Yoshinaga Y."/>
            <person name="Zwiers L.-H."/>
            <person name="Turgeon B."/>
            <person name="Goodwin S."/>
            <person name="Spatafora J."/>
            <person name="Crous P."/>
            <person name="Grigoriev I."/>
        </authorList>
    </citation>
    <scope>NUCLEOTIDE SEQUENCE</scope>
    <source>
        <strain evidence="1">CBS 690.94</strain>
    </source>
</reference>
<name>A0A9P4PKN9_9PLEO</name>
<gene>
    <name evidence="1" type="ORF">P171DRAFT_431418</name>
</gene>
<dbReference type="Proteomes" id="UP000799764">
    <property type="component" value="Unassembled WGS sequence"/>
</dbReference>
<keyword evidence="2" id="KW-1185">Reference proteome</keyword>
<organism evidence="1 2">
    <name type="scientific">Karstenula rhodostoma CBS 690.94</name>
    <dbReference type="NCBI Taxonomy" id="1392251"/>
    <lineage>
        <taxon>Eukaryota</taxon>
        <taxon>Fungi</taxon>
        <taxon>Dikarya</taxon>
        <taxon>Ascomycota</taxon>
        <taxon>Pezizomycotina</taxon>
        <taxon>Dothideomycetes</taxon>
        <taxon>Pleosporomycetidae</taxon>
        <taxon>Pleosporales</taxon>
        <taxon>Massarineae</taxon>
        <taxon>Didymosphaeriaceae</taxon>
        <taxon>Karstenula</taxon>
    </lineage>
</organism>